<feature type="transmembrane region" description="Helical" evidence="2">
    <location>
        <begin position="68"/>
        <end position="87"/>
    </location>
</feature>
<feature type="region of interest" description="Disordered" evidence="1">
    <location>
        <begin position="334"/>
        <end position="361"/>
    </location>
</feature>
<dbReference type="GO" id="GO:0097038">
    <property type="term" value="C:perinuclear endoplasmic reticulum"/>
    <property type="evidence" value="ECO:0007669"/>
    <property type="project" value="TreeGrafter"/>
</dbReference>
<dbReference type="GO" id="GO:0005789">
    <property type="term" value="C:endoplasmic reticulum membrane"/>
    <property type="evidence" value="ECO:0007669"/>
    <property type="project" value="TreeGrafter"/>
</dbReference>
<dbReference type="InterPro" id="IPR013635">
    <property type="entry name" value="Ice2"/>
</dbReference>
<evidence type="ECO:0000256" key="1">
    <source>
        <dbReference type="SAM" id="MobiDB-lite"/>
    </source>
</evidence>
<feature type="transmembrane region" description="Helical" evidence="2">
    <location>
        <begin position="144"/>
        <end position="163"/>
    </location>
</feature>
<dbReference type="GO" id="GO:0032541">
    <property type="term" value="C:cortical endoplasmic reticulum"/>
    <property type="evidence" value="ECO:0007669"/>
    <property type="project" value="TreeGrafter"/>
</dbReference>
<gene>
    <name evidence="3" type="ORF">SAMEA4029010_CIC11G00000000058</name>
</gene>
<feature type="transmembrane region" description="Helical" evidence="2">
    <location>
        <begin position="370"/>
        <end position="390"/>
    </location>
</feature>
<accession>A0A1L0CWE6</accession>
<dbReference type="STRING" id="45354.A0A1L0CWE6"/>
<dbReference type="Pfam" id="PF08426">
    <property type="entry name" value="ICE2"/>
    <property type="match status" value="1"/>
</dbReference>
<proteinExistence type="predicted"/>
<organism evidence="3 4">
    <name type="scientific">Sungouiella intermedia</name>
    <dbReference type="NCBI Taxonomy" id="45354"/>
    <lineage>
        <taxon>Eukaryota</taxon>
        <taxon>Fungi</taxon>
        <taxon>Dikarya</taxon>
        <taxon>Ascomycota</taxon>
        <taxon>Saccharomycotina</taxon>
        <taxon>Pichiomycetes</taxon>
        <taxon>Metschnikowiaceae</taxon>
        <taxon>Sungouiella</taxon>
    </lineage>
</organism>
<keyword evidence="2" id="KW-1133">Transmembrane helix</keyword>
<name>A0A1L0CWE6_9ASCO</name>
<dbReference type="GO" id="GO:0048309">
    <property type="term" value="P:endoplasmic reticulum inheritance"/>
    <property type="evidence" value="ECO:0007669"/>
    <property type="project" value="TreeGrafter"/>
</dbReference>
<sequence length="452" mass="51086">MKKIKNIIKSILLVYYLALVVLTIPLAFDVGGVQCGLTYSFALLTMYFCLTTLKLLARKYPVLRVVSLIYYSQHLFIPSILMFFLSYCSQKDMGMPAVISVWRFLLVHLTSVFTIAEGFCSLLLIQAASQTLDWLQTYKSDSWLFVSLIGSGCTFSGALYFLYRIYINPFSIELGNASLIGSFLTVVIGLGLYGIVSGKGSMIESSLLFAYIVRCIYETFPLLSEDATQTIAHLFTQTTTNLKNEVLRLPFPVNETLLTVLPYLASNLPHSFKTIWDFFISACQKLTMLLLVNLAYRSGVFFAATKIIPNLYHALPYLPPRTPQLRSRQVSSSSVSTLHMEYEKPTSDNKRASARLRRTKRTPPSTTLKLIYAYSPCIVIAVYTHLMLLYSGELGNELVLWGWWNGAPKDSIVVVHPWQFWNWINMGTTLLLYMAELSGEPSSAMTSHWHID</sequence>
<keyword evidence="4" id="KW-1185">Reference proteome</keyword>
<protein>
    <submittedName>
        <fullName evidence="3">CIC11C00000000058</fullName>
    </submittedName>
</protein>
<evidence type="ECO:0000313" key="3">
    <source>
        <dbReference type="EMBL" id="SGZ47623.1"/>
    </source>
</evidence>
<dbReference type="GO" id="GO:0000921">
    <property type="term" value="P:septin ring assembly"/>
    <property type="evidence" value="ECO:0007669"/>
    <property type="project" value="TreeGrafter"/>
</dbReference>
<dbReference type="Proteomes" id="UP000182334">
    <property type="component" value="Chromosome I"/>
</dbReference>
<feature type="transmembrane region" description="Helical" evidence="2">
    <location>
        <begin position="12"/>
        <end position="31"/>
    </location>
</feature>
<dbReference type="PANTHER" id="PTHR31726">
    <property type="entry name" value="PROTEIN ICE2"/>
    <property type="match status" value="1"/>
</dbReference>
<evidence type="ECO:0000256" key="2">
    <source>
        <dbReference type="SAM" id="Phobius"/>
    </source>
</evidence>
<keyword evidence="2" id="KW-0812">Transmembrane</keyword>
<feature type="transmembrane region" description="Helical" evidence="2">
    <location>
        <begin position="175"/>
        <end position="196"/>
    </location>
</feature>
<feature type="compositionally biased region" description="Basic residues" evidence="1">
    <location>
        <begin position="352"/>
        <end position="361"/>
    </location>
</feature>
<keyword evidence="2" id="KW-0472">Membrane</keyword>
<evidence type="ECO:0000313" key="4">
    <source>
        <dbReference type="Proteomes" id="UP000182334"/>
    </source>
</evidence>
<feature type="transmembrane region" description="Helical" evidence="2">
    <location>
        <begin position="99"/>
        <end position="124"/>
    </location>
</feature>
<dbReference type="PANTHER" id="PTHR31726:SF2">
    <property type="entry name" value="PROTEIN ICE2"/>
    <property type="match status" value="1"/>
</dbReference>
<dbReference type="AlphaFoldDB" id="A0A1L0CWE6"/>
<dbReference type="EMBL" id="LT635756">
    <property type="protein sequence ID" value="SGZ47623.1"/>
    <property type="molecule type" value="Genomic_DNA"/>
</dbReference>
<feature type="transmembrane region" description="Helical" evidence="2">
    <location>
        <begin position="37"/>
        <end position="56"/>
    </location>
</feature>
<dbReference type="OrthoDB" id="5577218at2759"/>
<feature type="compositionally biased region" description="Basic and acidic residues" evidence="1">
    <location>
        <begin position="340"/>
        <end position="351"/>
    </location>
</feature>
<reference evidence="3 4" key="1">
    <citation type="submission" date="2016-10" db="EMBL/GenBank/DDBJ databases">
        <authorList>
            <person name="de Groot N.N."/>
        </authorList>
    </citation>
    <scope>NUCLEOTIDE SEQUENCE [LARGE SCALE GENOMIC DNA]</scope>
    <source>
        <strain evidence="3 4">CBS 141442</strain>
    </source>
</reference>